<dbReference type="InterPro" id="IPR003593">
    <property type="entry name" value="AAA+_ATPase"/>
</dbReference>
<reference evidence="10" key="1">
    <citation type="submission" date="2016-12" db="EMBL/GenBank/DDBJ databases">
        <authorList>
            <person name="Varghese N."/>
            <person name="Submissions S."/>
        </authorList>
    </citation>
    <scope>NUCLEOTIDE SEQUENCE [LARGE SCALE GENOMIC DNA]</scope>
    <source>
        <strain evidence="10">DSM 11544</strain>
    </source>
</reference>
<evidence type="ECO:0000256" key="1">
    <source>
        <dbReference type="ARBA" id="ARBA00004202"/>
    </source>
</evidence>
<feature type="domain" description="ABC transporter" evidence="8">
    <location>
        <begin position="2"/>
        <end position="246"/>
    </location>
</feature>
<dbReference type="GO" id="GO:0016887">
    <property type="term" value="F:ATP hydrolysis activity"/>
    <property type="evidence" value="ECO:0007669"/>
    <property type="project" value="InterPro"/>
</dbReference>
<dbReference type="Pfam" id="PF00005">
    <property type="entry name" value="ABC_tran"/>
    <property type="match status" value="1"/>
</dbReference>
<dbReference type="SMART" id="SM00382">
    <property type="entry name" value="AAA"/>
    <property type="match status" value="1"/>
</dbReference>
<dbReference type="PANTHER" id="PTHR43297">
    <property type="entry name" value="OLIGOPEPTIDE TRANSPORT ATP-BINDING PROTEIN APPD"/>
    <property type="match status" value="1"/>
</dbReference>
<dbReference type="Proteomes" id="UP000184010">
    <property type="component" value="Unassembled WGS sequence"/>
</dbReference>
<name>A0A1M7SK04_9FIRM</name>
<keyword evidence="5" id="KW-0547">Nucleotide-binding</keyword>
<dbReference type="GO" id="GO:0005524">
    <property type="term" value="F:ATP binding"/>
    <property type="evidence" value="ECO:0007669"/>
    <property type="project" value="UniProtKB-KW"/>
</dbReference>
<dbReference type="EMBL" id="FRDN01000004">
    <property type="protein sequence ID" value="SHN58793.1"/>
    <property type="molecule type" value="Genomic_DNA"/>
</dbReference>
<proteinExistence type="inferred from homology"/>
<evidence type="ECO:0000256" key="4">
    <source>
        <dbReference type="ARBA" id="ARBA00022475"/>
    </source>
</evidence>
<evidence type="ECO:0000256" key="5">
    <source>
        <dbReference type="ARBA" id="ARBA00022741"/>
    </source>
</evidence>
<keyword evidence="6 9" id="KW-0067">ATP-binding</keyword>
<keyword evidence="7" id="KW-0472">Membrane</keyword>
<keyword evidence="10" id="KW-1185">Reference proteome</keyword>
<keyword evidence="3" id="KW-0813">Transport</keyword>
<dbReference type="PROSITE" id="PS00211">
    <property type="entry name" value="ABC_TRANSPORTER_1"/>
    <property type="match status" value="1"/>
</dbReference>
<dbReference type="STRING" id="1121395.SAMN02745215_00975"/>
<dbReference type="InterPro" id="IPR017871">
    <property type="entry name" value="ABC_transporter-like_CS"/>
</dbReference>
<dbReference type="InterPro" id="IPR050388">
    <property type="entry name" value="ABC_Ni/Peptide_Import"/>
</dbReference>
<evidence type="ECO:0000313" key="9">
    <source>
        <dbReference type="EMBL" id="SHN58793.1"/>
    </source>
</evidence>
<evidence type="ECO:0000256" key="7">
    <source>
        <dbReference type="ARBA" id="ARBA00023136"/>
    </source>
</evidence>
<dbReference type="GO" id="GO:0005886">
    <property type="term" value="C:plasma membrane"/>
    <property type="evidence" value="ECO:0007669"/>
    <property type="project" value="UniProtKB-SubCell"/>
</dbReference>
<dbReference type="InterPro" id="IPR003439">
    <property type="entry name" value="ABC_transporter-like_ATP-bd"/>
</dbReference>
<organism evidence="9 10">
    <name type="scientific">Desulfitobacterium chlororespirans DSM 11544</name>
    <dbReference type="NCBI Taxonomy" id="1121395"/>
    <lineage>
        <taxon>Bacteria</taxon>
        <taxon>Bacillati</taxon>
        <taxon>Bacillota</taxon>
        <taxon>Clostridia</taxon>
        <taxon>Eubacteriales</taxon>
        <taxon>Desulfitobacteriaceae</taxon>
        <taxon>Desulfitobacterium</taxon>
    </lineage>
</organism>
<evidence type="ECO:0000256" key="2">
    <source>
        <dbReference type="ARBA" id="ARBA00005417"/>
    </source>
</evidence>
<dbReference type="SUPFAM" id="SSF52540">
    <property type="entry name" value="P-loop containing nucleoside triphosphate hydrolases"/>
    <property type="match status" value="1"/>
</dbReference>
<comment type="subcellular location">
    <subcellularLocation>
        <location evidence="1">Cell membrane</location>
        <topology evidence="1">Peripheral membrane protein</topology>
    </subcellularLocation>
</comment>
<dbReference type="PROSITE" id="PS50893">
    <property type="entry name" value="ABC_TRANSPORTER_2"/>
    <property type="match status" value="1"/>
</dbReference>
<dbReference type="CDD" id="cd03257">
    <property type="entry name" value="ABC_NikE_OppD_transporters"/>
    <property type="match status" value="1"/>
</dbReference>
<evidence type="ECO:0000313" key="10">
    <source>
        <dbReference type="Proteomes" id="UP000184010"/>
    </source>
</evidence>
<dbReference type="InterPro" id="IPR027417">
    <property type="entry name" value="P-loop_NTPase"/>
</dbReference>
<evidence type="ECO:0000256" key="3">
    <source>
        <dbReference type="ARBA" id="ARBA00022448"/>
    </source>
</evidence>
<protein>
    <submittedName>
        <fullName evidence="9">Peptide/nickel transport system ATP-binding protein</fullName>
    </submittedName>
</protein>
<evidence type="ECO:0000259" key="8">
    <source>
        <dbReference type="PROSITE" id="PS50893"/>
    </source>
</evidence>
<sequence length="268" mass="28926">MLEVRDMTVAVPNGKALLRAVSFSLEPGRILGLTGPSGAGKTTLLKGILGMLDAPCLSQGEVKVNGRELGGLSPRGRREICGTGLGFIPQNPMTAFDSRLTIGKQMVETFRVRLKLSKAGAAAWAGEMLREVNLKDTLRIMNSYPAQISGGMLQRVAMALLIGLKPDYILADEPTSALDEVNRDIILELLGQQRNSAGILMISHDVGAMGRLCDEVMVLEKGSVLERGTMGRLLAAPRGEWTRAFAAACRAPDRSLWKWRDWHGGNCG</sequence>
<dbReference type="RefSeq" id="WP_072771526.1">
    <property type="nucleotide sequence ID" value="NZ_FRDN01000004.1"/>
</dbReference>
<comment type="similarity">
    <text evidence="2">Belongs to the ABC transporter superfamily.</text>
</comment>
<gene>
    <name evidence="9" type="ORF">SAMN02745215_00975</name>
</gene>
<dbReference type="PANTHER" id="PTHR43297:SF2">
    <property type="entry name" value="DIPEPTIDE TRANSPORT ATP-BINDING PROTEIN DPPD"/>
    <property type="match status" value="1"/>
</dbReference>
<keyword evidence="4" id="KW-1003">Cell membrane</keyword>
<accession>A0A1M7SK04</accession>
<dbReference type="AlphaFoldDB" id="A0A1M7SK04"/>
<dbReference type="Gene3D" id="3.40.50.300">
    <property type="entry name" value="P-loop containing nucleotide triphosphate hydrolases"/>
    <property type="match status" value="1"/>
</dbReference>
<evidence type="ECO:0000256" key="6">
    <source>
        <dbReference type="ARBA" id="ARBA00022840"/>
    </source>
</evidence>